<dbReference type="EMBL" id="DVJP01000030">
    <property type="protein sequence ID" value="HIS75996.1"/>
    <property type="molecule type" value="Genomic_DNA"/>
</dbReference>
<dbReference type="Pfam" id="PF01381">
    <property type="entry name" value="HTH_3"/>
    <property type="match status" value="1"/>
</dbReference>
<comment type="caution">
    <text evidence="4">The sequence shown here is derived from an EMBL/GenBank/DDBJ whole genome shotgun (WGS) entry which is preliminary data.</text>
</comment>
<dbReference type="InterPro" id="IPR010982">
    <property type="entry name" value="Lambda_DNA-bd_dom_sf"/>
</dbReference>
<reference evidence="4" key="2">
    <citation type="journal article" date="2021" name="PeerJ">
        <title>Extensive microbial diversity within the chicken gut microbiome revealed by metagenomics and culture.</title>
        <authorList>
            <person name="Gilroy R."/>
            <person name="Ravi A."/>
            <person name="Getino M."/>
            <person name="Pursley I."/>
            <person name="Horton D.L."/>
            <person name="Alikhan N.F."/>
            <person name="Baker D."/>
            <person name="Gharbi K."/>
            <person name="Hall N."/>
            <person name="Watson M."/>
            <person name="Adriaenssens E.M."/>
            <person name="Foster-Nyarko E."/>
            <person name="Jarju S."/>
            <person name="Secka A."/>
            <person name="Antonio M."/>
            <person name="Oren A."/>
            <person name="Chaudhuri R.R."/>
            <person name="La Ragione R."/>
            <person name="Hildebrand F."/>
            <person name="Pallen M.J."/>
        </authorList>
    </citation>
    <scope>NUCLEOTIDE SEQUENCE</scope>
    <source>
        <strain evidence="4">CHK199-13235</strain>
    </source>
</reference>
<dbReference type="SMART" id="SM00530">
    <property type="entry name" value="HTH_XRE"/>
    <property type="match status" value="1"/>
</dbReference>
<dbReference type="Gene3D" id="1.10.260.40">
    <property type="entry name" value="lambda repressor-like DNA-binding domains"/>
    <property type="match status" value="1"/>
</dbReference>
<feature type="domain" description="HTH cro/C1-type" evidence="3">
    <location>
        <begin position="6"/>
        <end position="60"/>
    </location>
</feature>
<dbReference type="InterPro" id="IPR001387">
    <property type="entry name" value="Cro/C1-type_HTH"/>
</dbReference>
<evidence type="ECO:0000256" key="2">
    <source>
        <dbReference type="SAM" id="Phobius"/>
    </source>
</evidence>
<feature type="transmembrane region" description="Helical" evidence="2">
    <location>
        <begin position="131"/>
        <end position="149"/>
    </location>
</feature>
<organism evidence="4 5">
    <name type="scientific">Candidatus Merdivicinus excrementipullorum</name>
    <dbReference type="NCBI Taxonomy" id="2840867"/>
    <lineage>
        <taxon>Bacteria</taxon>
        <taxon>Bacillati</taxon>
        <taxon>Bacillota</taxon>
        <taxon>Clostridia</taxon>
        <taxon>Eubacteriales</taxon>
        <taxon>Oscillospiraceae</taxon>
        <taxon>Oscillospiraceae incertae sedis</taxon>
        <taxon>Candidatus Merdivicinus</taxon>
    </lineage>
</organism>
<dbReference type="Proteomes" id="UP000824002">
    <property type="component" value="Unassembled WGS sequence"/>
</dbReference>
<gene>
    <name evidence="4" type="ORF">IAB51_04205</name>
</gene>
<feature type="transmembrane region" description="Helical" evidence="2">
    <location>
        <begin position="90"/>
        <end position="111"/>
    </location>
</feature>
<evidence type="ECO:0000313" key="4">
    <source>
        <dbReference type="EMBL" id="HIS75996.1"/>
    </source>
</evidence>
<accession>A0A9D1JZ90</accession>
<keyword evidence="1" id="KW-0238">DNA-binding</keyword>
<dbReference type="AlphaFoldDB" id="A0A9D1JZ90"/>
<dbReference type="GO" id="GO:0003677">
    <property type="term" value="F:DNA binding"/>
    <property type="evidence" value="ECO:0007669"/>
    <property type="project" value="UniProtKB-KW"/>
</dbReference>
<proteinExistence type="predicted"/>
<evidence type="ECO:0000313" key="5">
    <source>
        <dbReference type="Proteomes" id="UP000824002"/>
    </source>
</evidence>
<dbReference type="PANTHER" id="PTHR46558">
    <property type="entry name" value="TRACRIPTIONAL REGULATORY PROTEIN-RELATED-RELATED"/>
    <property type="match status" value="1"/>
</dbReference>
<keyword evidence="2" id="KW-0812">Transmembrane</keyword>
<dbReference type="PROSITE" id="PS50943">
    <property type="entry name" value="HTH_CROC1"/>
    <property type="match status" value="1"/>
</dbReference>
<protein>
    <submittedName>
        <fullName evidence="4">Helix-turn-helix transcriptional regulator</fullName>
    </submittedName>
</protein>
<evidence type="ECO:0000259" key="3">
    <source>
        <dbReference type="PROSITE" id="PS50943"/>
    </source>
</evidence>
<evidence type="ECO:0000256" key="1">
    <source>
        <dbReference type="ARBA" id="ARBA00023125"/>
    </source>
</evidence>
<keyword evidence="2" id="KW-1133">Transmembrane helix</keyword>
<dbReference type="SUPFAM" id="SSF47413">
    <property type="entry name" value="lambda repressor-like DNA-binding domains"/>
    <property type="match status" value="1"/>
</dbReference>
<reference evidence="4" key="1">
    <citation type="submission" date="2020-10" db="EMBL/GenBank/DDBJ databases">
        <authorList>
            <person name="Gilroy R."/>
        </authorList>
    </citation>
    <scope>NUCLEOTIDE SEQUENCE</scope>
    <source>
        <strain evidence="4">CHK199-13235</strain>
    </source>
</reference>
<name>A0A9D1JZ90_9FIRM</name>
<dbReference type="PANTHER" id="PTHR46558:SF13">
    <property type="entry name" value="HTH-TYPE TRANSCRIPTIONAL REGULATOR IMMR"/>
    <property type="match status" value="1"/>
</dbReference>
<keyword evidence="2" id="KW-0472">Membrane</keyword>
<sequence length="152" mass="16705">MLSERIYQFRRKSGLSQEQLAEKVGVSRQAISKWESGASTPELEKLLELSKCFNITLDELVKEETVNRGANEIPQKAEPPKPPKVIELKVGIVLCLAGAICLILLGIMIVFSPSAAEQFHDASMITLNGSGVILILCILSMVIGLIFILRKK</sequence>
<dbReference type="CDD" id="cd00093">
    <property type="entry name" value="HTH_XRE"/>
    <property type="match status" value="1"/>
</dbReference>